<comment type="caution">
    <text evidence="2">The sequence shown here is derived from an EMBL/GenBank/DDBJ whole genome shotgun (WGS) entry which is preliminary data.</text>
</comment>
<organism evidence="2 3">
    <name type="scientific">Saliphagus infecundisoli</name>
    <dbReference type="NCBI Taxonomy" id="1849069"/>
    <lineage>
        <taxon>Archaea</taxon>
        <taxon>Methanobacteriati</taxon>
        <taxon>Methanobacteriota</taxon>
        <taxon>Stenosarchaea group</taxon>
        <taxon>Halobacteria</taxon>
        <taxon>Halobacteriales</taxon>
        <taxon>Natrialbaceae</taxon>
        <taxon>Saliphagus</taxon>
    </lineage>
</organism>
<name>A0ABD5Q945_9EURY</name>
<reference evidence="2 3" key="1">
    <citation type="journal article" date="2019" name="Int. J. Syst. Evol. Microbiol.">
        <title>The Global Catalogue of Microorganisms (GCM) 10K type strain sequencing project: providing services to taxonomists for standard genome sequencing and annotation.</title>
        <authorList>
            <consortium name="The Broad Institute Genomics Platform"/>
            <consortium name="The Broad Institute Genome Sequencing Center for Infectious Disease"/>
            <person name="Wu L."/>
            <person name="Ma J."/>
        </authorList>
    </citation>
    <scope>NUCLEOTIDE SEQUENCE [LARGE SCALE GENOMIC DNA]</scope>
    <source>
        <strain evidence="2 3">CGMCC 1.15824</strain>
    </source>
</reference>
<proteinExistence type="predicted"/>
<keyword evidence="1" id="KW-0472">Membrane</keyword>
<feature type="transmembrane region" description="Helical" evidence="1">
    <location>
        <begin position="88"/>
        <end position="108"/>
    </location>
</feature>
<dbReference type="EMBL" id="JBHSJG010000001">
    <property type="protein sequence ID" value="MFC4986225.1"/>
    <property type="molecule type" value="Genomic_DNA"/>
</dbReference>
<keyword evidence="1" id="KW-0812">Transmembrane</keyword>
<keyword evidence="1" id="KW-1133">Transmembrane helix</keyword>
<feature type="transmembrane region" description="Helical" evidence="1">
    <location>
        <begin position="17"/>
        <end position="45"/>
    </location>
</feature>
<dbReference type="AlphaFoldDB" id="A0ABD5Q945"/>
<protein>
    <recommendedName>
        <fullName evidence="4">HTH marR-type domain-containing protein</fullName>
    </recommendedName>
</protein>
<dbReference type="RefSeq" id="WP_224829373.1">
    <property type="nucleotide sequence ID" value="NZ_JAIVEF010000028.1"/>
</dbReference>
<gene>
    <name evidence="2" type="ORF">ACFPFO_00225</name>
</gene>
<dbReference type="InterPro" id="IPR036390">
    <property type="entry name" value="WH_DNA-bd_sf"/>
</dbReference>
<sequence length="223" mass="25379">MNDRITLLYENSHFRTLVVSVGILVLFVAFTGMTLQTAIPIVILCGAMMGREIADEFYDLPEGTNWLVYGASLVAVGAYWMVVSSPPWVGGFLGLVGVWFVFDGVTTIQYGRSRTIPEYVSDLEKQRWGETMIQMQTLNVIYQDLKNADGPRTAPELAADLDLTESRIERALEYLEHEGRIEHENSHYRVDPPRWGRLTPVVQFVVWLPRRVSRPFRRVTANA</sequence>
<dbReference type="SUPFAM" id="SSF46785">
    <property type="entry name" value="Winged helix' DNA-binding domain"/>
    <property type="match status" value="1"/>
</dbReference>
<evidence type="ECO:0008006" key="4">
    <source>
        <dbReference type="Google" id="ProtNLM"/>
    </source>
</evidence>
<keyword evidence="3" id="KW-1185">Reference proteome</keyword>
<accession>A0ABD5Q945</accession>
<evidence type="ECO:0000256" key="1">
    <source>
        <dbReference type="SAM" id="Phobius"/>
    </source>
</evidence>
<evidence type="ECO:0000313" key="2">
    <source>
        <dbReference type="EMBL" id="MFC4986225.1"/>
    </source>
</evidence>
<evidence type="ECO:0000313" key="3">
    <source>
        <dbReference type="Proteomes" id="UP001595925"/>
    </source>
</evidence>
<dbReference type="Proteomes" id="UP001595925">
    <property type="component" value="Unassembled WGS sequence"/>
</dbReference>